<accession>A0A0E9TU55</accession>
<proteinExistence type="predicted"/>
<reference evidence="1" key="2">
    <citation type="journal article" date="2015" name="Fish Shellfish Immunol.">
        <title>Early steps in the European eel (Anguilla anguilla)-Vibrio vulnificus interaction in the gills: Role of the RtxA13 toxin.</title>
        <authorList>
            <person name="Callol A."/>
            <person name="Pajuelo D."/>
            <person name="Ebbesson L."/>
            <person name="Teles M."/>
            <person name="MacKenzie S."/>
            <person name="Amaro C."/>
        </authorList>
    </citation>
    <scope>NUCLEOTIDE SEQUENCE</scope>
</reference>
<sequence length="45" mass="5074">MDVCTNIYNDNIGSTVHRMTLMKAFCSPKNLVNKHNKGEPECATF</sequence>
<organism evidence="1">
    <name type="scientific">Anguilla anguilla</name>
    <name type="common">European freshwater eel</name>
    <name type="synonym">Muraena anguilla</name>
    <dbReference type="NCBI Taxonomy" id="7936"/>
    <lineage>
        <taxon>Eukaryota</taxon>
        <taxon>Metazoa</taxon>
        <taxon>Chordata</taxon>
        <taxon>Craniata</taxon>
        <taxon>Vertebrata</taxon>
        <taxon>Euteleostomi</taxon>
        <taxon>Actinopterygii</taxon>
        <taxon>Neopterygii</taxon>
        <taxon>Teleostei</taxon>
        <taxon>Anguilliformes</taxon>
        <taxon>Anguillidae</taxon>
        <taxon>Anguilla</taxon>
    </lineage>
</organism>
<dbReference type="AlphaFoldDB" id="A0A0E9TU55"/>
<dbReference type="EMBL" id="GBXM01051580">
    <property type="protein sequence ID" value="JAH56997.1"/>
    <property type="molecule type" value="Transcribed_RNA"/>
</dbReference>
<protein>
    <submittedName>
        <fullName evidence="1">Uncharacterized protein</fullName>
    </submittedName>
</protein>
<name>A0A0E9TU55_ANGAN</name>
<reference evidence="1" key="1">
    <citation type="submission" date="2014-11" db="EMBL/GenBank/DDBJ databases">
        <authorList>
            <person name="Amaro Gonzalez C."/>
        </authorList>
    </citation>
    <scope>NUCLEOTIDE SEQUENCE</scope>
</reference>
<evidence type="ECO:0000313" key="1">
    <source>
        <dbReference type="EMBL" id="JAH56997.1"/>
    </source>
</evidence>